<gene>
    <name evidence="2" type="ORF">ACFQE6_26545</name>
</gene>
<reference evidence="2 3" key="1">
    <citation type="journal article" date="2019" name="Int. J. Syst. Evol. Microbiol.">
        <title>The Global Catalogue of Microorganisms (GCM) 10K type strain sequencing project: providing services to taxonomists for standard genome sequencing and annotation.</title>
        <authorList>
            <consortium name="The Broad Institute Genomics Platform"/>
            <consortium name="The Broad Institute Genome Sequencing Center for Infectious Disease"/>
            <person name="Wu L."/>
            <person name="Ma J."/>
        </authorList>
    </citation>
    <scope>NUCLEOTIDE SEQUENCE [LARGE SCALE GENOMIC DNA]</scope>
    <source>
        <strain evidence="2 3">LMG 29247</strain>
    </source>
</reference>
<evidence type="ECO:0000313" key="3">
    <source>
        <dbReference type="Proteomes" id="UP001596383"/>
    </source>
</evidence>
<dbReference type="InterPro" id="IPR005948">
    <property type="entry name" value="ThiB-like"/>
</dbReference>
<dbReference type="AlphaFoldDB" id="A0ABD5STE2"/>
<dbReference type="PROSITE" id="PS51257">
    <property type="entry name" value="PROKAR_LIPOPROTEIN"/>
    <property type="match status" value="1"/>
</dbReference>
<dbReference type="SUPFAM" id="SSF53850">
    <property type="entry name" value="Periplasmic binding protein-like II"/>
    <property type="match status" value="1"/>
</dbReference>
<dbReference type="PANTHER" id="PTHR30006">
    <property type="entry name" value="THIAMINE-BINDING PERIPLASMIC PROTEIN-RELATED"/>
    <property type="match status" value="1"/>
</dbReference>
<name>A0ABD5STE2_9EURY</name>
<dbReference type="NCBIfam" id="TIGR01254">
    <property type="entry name" value="sfuA"/>
    <property type="match status" value="1"/>
</dbReference>
<accession>A0ABD5STE2</accession>
<proteinExistence type="predicted"/>
<organism evidence="2 3">
    <name type="scientific">Natrinema soli</name>
    <dbReference type="NCBI Taxonomy" id="1930624"/>
    <lineage>
        <taxon>Archaea</taxon>
        <taxon>Methanobacteriati</taxon>
        <taxon>Methanobacteriota</taxon>
        <taxon>Stenosarchaea group</taxon>
        <taxon>Halobacteria</taxon>
        <taxon>Halobacteriales</taxon>
        <taxon>Natrialbaceae</taxon>
        <taxon>Natrinema</taxon>
    </lineage>
</organism>
<evidence type="ECO:0000313" key="2">
    <source>
        <dbReference type="EMBL" id="MFC6768435.1"/>
    </source>
</evidence>
<evidence type="ECO:0000256" key="1">
    <source>
        <dbReference type="ARBA" id="ARBA00022729"/>
    </source>
</evidence>
<dbReference type="PANTHER" id="PTHR30006:SF2">
    <property type="entry name" value="ABC TRANSPORTER SUBSTRATE-BINDING PROTEIN"/>
    <property type="match status" value="1"/>
</dbReference>
<keyword evidence="3" id="KW-1185">Reference proteome</keyword>
<sequence length="360" mass="40209">MRRRTFVGAVGGSAIAGVAGCLTRDDDNAGGGDGTLRIATYETMVNGTNPAGTWLKEAFEAEHSDAELEWIVPNDGLNQYITREQQNADYDVDIYFGLNVDDLVRIDDNLETGSLLRELDIDRLDNAGRIRDELDMGDPHGRALTYDTGYICLVYDETIVSEPETLDDLTAPAYEDELLAQNAQQSDPGRAFLLWTIDANSEDGYIDYWRKLETNGARILADWSESYSGAYMEGERSIVVSYSTDQVYANEYDYDMSRHQVAFPNDQGYANPEGMGIFEGATDVDLAYDFLDFALSSEAQAEIAQRNVQFPAVAEEHVDLDEEFDRYAHRPPETVAFSYDELQGNLGGWVESWGREFAGQ</sequence>
<keyword evidence="1" id="KW-0732">Signal</keyword>
<dbReference type="Gene3D" id="3.40.190.10">
    <property type="entry name" value="Periplasmic binding protein-like II"/>
    <property type="match status" value="2"/>
</dbReference>
<dbReference type="EMBL" id="JBHSWV010000554">
    <property type="protein sequence ID" value="MFC6768435.1"/>
    <property type="molecule type" value="Genomic_DNA"/>
</dbReference>
<dbReference type="RefSeq" id="WP_273741214.1">
    <property type="nucleotide sequence ID" value="NZ_JAQIVI010000554.1"/>
</dbReference>
<dbReference type="Proteomes" id="UP001596383">
    <property type="component" value="Unassembled WGS sequence"/>
</dbReference>
<dbReference type="Pfam" id="PF13343">
    <property type="entry name" value="SBP_bac_6"/>
    <property type="match status" value="1"/>
</dbReference>
<protein>
    <submittedName>
        <fullName evidence="2">Thiamine ABC transporter substrate binding subunit</fullName>
    </submittedName>
</protein>
<comment type="caution">
    <text evidence="2">The sequence shown here is derived from an EMBL/GenBank/DDBJ whole genome shotgun (WGS) entry which is preliminary data.</text>
</comment>